<reference evidence="8" key="1">
    <citation type="submission" date="2020-10" db="EMBL/GenBank/DDBJ databases">
        <authorList>
            <person name="Han B."/>
            <person name="Lu T."/>
            <person name="Zhao Q."/>
            <person name="Huang X."/>
            <person name="Zhao Y."/>
        </authorList>
    </citation>
    <scope>NUCLEOTIDE SEQUENCE</scope>
</reference>
<evidence type="ECO:0000313" key="7">
    <source>
        <dbReference type="EMBL" id="CAD6239668.1"/>
    </source>
</evidence>
<gene>
    <name evidence="7" type="ORF">NCGR_LOCUS26553</name>
    <name evidence="8" type="ORF">NCGR_LOCUS26564</name>
</gene>
<dbReference type="PANTHER" id="PTHR34270">
    <property type="entry name" value="PROTEIN RALF-LIKE 15-RELATED"/>
    <property type="match status" value="1"/>
</dbReference>
<dbReference type="Pfam" id="PF05498">
    <property type="entry name" value="RALF"/>
    <property type="match status" value="1"/>
</dbReference>
<feature type="signal peptide" evidence="6">
    <location>
        <begin position="1"/>
        <end position="32"/>
    </location>
</feature>
<protein>
    <submittedName>
        <fullName evidence="8">Uncharacterized protein</fullName>
    </submittedName>
</protein>
<evidence type="ECO:0000256" key="3">
    <source>
        <dbReference type="ARBA" id="ARBA00022729"/>
    </source>
</evidence>
<evidence type="ECO:0000313" key="8">
    <source>
        <dbReference type="EMBL" id="CAD6239690.1"/>
    </source>
</evidence>
<organism evidence="8 9">
    <name type="scientific">Miscanthus lutarioriparius</name>
    <dbReference type="NCBI Taxonomy" id="422564"/>
    <lineage>
        <taxon>Eukaryota</taxon>
        <taxon>Viridiplantae</taxon>
        <taxon>Streptophyta</taxon>
        <taxon>Embryophyta</taxon>
        <taxon>Tracheophyta</taxon>
        <taxon>Spermatophyta</taxon>
        <taxon>Magnoliopsida</taxon>
        <taxon>Liliopsida</taxon>
        <taxon>Poales</taxon>
        <taxon>Poaceae</taxon>
        <taxon>PACMAD clade</taxon>
        <taxon>Panicoideae</taxon>
        <taxon>Andropogonodae</taxon>
        <taxon>Andropogoneae</taxon>
        <taxon>Saccharinae</taxon>
        <taxon>Miscanthus</taxon>
    </lineage>
</organism>
<keyword evidence="4" id="KW-1015">Disulfide bond</keyword>
<proteinExistence type="inferred from homology"/>
<dbReference type="GO" id="GO:0005179">
    <property type="term" value="F:hormone activity"/>
    <property type="evidence" value="ECO:0007669"/>
    <property type="project" value="UniProtKB-KW"/>
</dbReference>
<keyword evidence="3 6" id="KW-0732">Signal</keyword>
<evidence type="ECO:0000256" key="5">
    <source>
        <dbReference type="ARBA" id="ARBA00037228"/>
    </source>
</evidence>
<comment type="caution">
    <text evidence="8">The sequence shown here is derived from an EMBL/GenBank/DDBJ whole genome shotgun (WGS) entry which is preliminary data.</text>
</comment>
<dbReference type="EMBL" id="CAJGYO010000006">
    <property type="protein sequence ID" value="CAD6239668.1"/>
    <property type="molecule type" value="Genomic_DNA"/>
</dbReference>
<comment type="function">
    <text evidence="5">Cell signaling peptide that may regulate plant stress, growth, and development. Mediates a rapid alkalinization of extracellular space by mediating a transient increase in the cytoplasmic Ca(2+) concentration leading to a calcium-dependent signaling events through a cell surface receptor and a concomitant activation of some intracellular mitogen-activated protein kinases.</text>
</comment>
<name>A0A811PII2_9POAL</name>
<evidence type="ECO:0000256" key="4">
    <source>
        <dbReference type="ARBA" id="ARBA00023157"/>
    </source>
</evidence>
<keyword evidence="2" id="KW-0372">Hormone</keyword>
<evidence type="ECO:0000256" key="1">
    <source>
        <dbReference type="ARBA" id="ARBA00009178"/>
    </source>
</evidence>
<comment type="similarity">
    <text evidence="1">Belongs to the plant rapid alkalinization factor (RALF) family.</text>
</comment>
<evidence type="ECO:0000313" key="9">
    <source>
        <dbReference type="Proteomes" id="UP000604825"/>
    </source>
</evidence>
<dbReference type="OrthoDB" id="676993at2759"/>
<dbReference type="EMBL" id="CAJGYO010000006">
    <property type="protein sequence ID" value="CAD6239690.1"/>
    <property type="molecule type" value="Genomic_DNA"/>
</dbReference>
<evidence type="ECO:0000256" key="6">
    <source>
        <dbReference type="SAM" id="SignalP"/>
    </source>
</evidence>
<keyword evidence="9" id="KW-1185">Reference proteome</keyword>
<dbReference type="PANTHER" id="PTHR34270:SF3">
    <property type="entry name" value="PROTEIN RALF-LIKE 16-RELATED"/>
    <property type="match status" value="1"/>
</dbReference>
<dbReference type="Proteomes" id="UP000604825">
    <property type="component" value="Unassembled WGS sequence"/>
</dbReference>
<sequence>MAAANNTARLAMAVAVVLCLLLLATAPQEAAGVDQGQYLSYDKVLSCKVLGNCEKNQGPEAKRPGKPANDYTRGCSKIFKCRG</sequence>
<accession>A0A811PII2</accession>
<dbReference type="InterPro" id="IPR008801">
    <property type="entry name" value="RALF"/>
</dbReference>
<dbReference type="AlphaFoldDB" id="A0A811PII2"/>
<feature type="chain" id="PRO_5036221540" evidence="6">
    <location>
        <begin position="33"/>
        <end position="83"/>
    </location>
</feature>
<evidence type="ECO:0000256" key="2">
    <source>
        <dbReference type="ARBA" id="ARBA00022702"/>
    </source>
</evidence>